<dbReference type="GO" id="GO:0002250">
    <property type="term" value="P:adaptive immune response"/>
    <property type="evidence" value="ECO:0007669"/>
    <property type="project" value="UniProtKB-KW"/>
</dbReference>
<dbReference type="GO" id="GO:0005765">
    <property type="term" value="C:lysosomal membrane"/>
    <property type="evidence" value="ECO:0007669"/>
    <property type="project" value="UniProtKB-SubCell"/>
</dbReference>
<dbReference type="SMART" id="SM00921">
    <property type="entry name" value="MHC_II_beta"/>
    <property type="match status" value="1"/>
</dbReference>
<evidence type="ECO:0000256" key="17">
    <source>
        <dbReference type="SAM" id="SignalP"/>
    </source>
</evidence>
<dbReference type="FunFam" id="2.60.40.10:FF:000968">
    <property type="entry name" value="MHC class II H2-M beta 2 chain"/>
    <property type="match status" value="1"/>
</dbReference>
<feature type="transmembrane region" description="Helical" evidence="16">
    <location>
        <begin position="461"/>
        <end position="482"/>
    </location>
</feature>
<feature type="signal peptide" evidence="17">
    <location>
        <begin position="1"/>
        <end position="26"/>
    </location>
</feature>
<evidence type="ECO:0000256" key="7">
    <source>
        <dbReference type="ARBA" id="ARBA00022989"/>
    </source>
</evidence>
<evidence type="ECO:0000256" key="6">
    <source>
        <dbReference type="ARBA" id="ARBA00022859"/>
    </source>
</evidence>
<dbReference type="SUPFAM" id="SSF48726">
    <property type="entry name" value="Immunoglobulin"/>
    <property type="match status" value="2"/>
</dbReference>
<evidence type="ECO:0000256" key="8">
    <source>
        <dbReference type="ARBA" id="ARBA00023130"/>
    </source>
</evidence>
<proteinExistence type="inferred from homology"/>
<evidence type="ECO:0000256" key="9">
    <source>
        <dbReference type="ARBA" id="ARBA00023136"/>
    </source>
</evidence>
<dbReference type="InterPro" id="IPR050160">
    <property type="entry name" value="MHC/Immunoglobulin"/>
</dbReference>
<evidence type="ECO:0000313" key="19">
    <source>
        <dbReference type="EMBL" id="KAH0512386.1"/>
    </source>
</evidence>
<reference evidence="19" key="1">
    <citation type="submission" date="2020-03" db="EMBL/GenBank/DDBJ databases">
        <title>Studies in the Genomics of Life Span.</title>
        <authorList>
            <person name="Glass D."/>
        </authorList>
    </citation>
    <scope>NUCLEOTIDE SEQUENCE</scope>
    <source>
        <strain evidence="19">LTLLF</strain>
        <tissue evidence="19">Muscle</tissue>
    </source>
</reference>
<dbReference type="PANTHER" id="PTHR19944:SF50">
    <property type="entry name" value="HLA CLASS II HISTOCOMPATIBILITY ANTIGEN, DM ALPHA CHAIN"/>
    <property type="match status" value="1"/>
</dbReference>
<dbReference type="SMART" id="SM00920">
    <property type="entry name" value="MHC_II_alpha"/>
    <property type="match status" value="1"/>
</dbReference>
<dbReference type="GO" id="GO:0031902">
    <property type="term" value="C:late endosome membrane"/>
    <property type="evidence" value="ECO:0007669"/>
    <property type="project" value="UniProtKB-SubCell"/>
</dbReference>
<comment type="similarity">
    <text evidence="2 15">Belongs to the MHC class II family.</text>
</comment>
<evidence type="ECO:0000259" key="18">
    <source>
        <dbReference type="PROSITE" id="PS50835"/>
    </source>
</evidence>
<evidence type="ECO:0000256" key="5">
    <source>
        <dbReference type="ARBA" id="ARBA00022753"/>
    </source>
</evidence>
<evidence type="ECO:0000256" key="13">
    <source>
        <dbReference type="ARBA" id="ARBA00023228"/>
    </source>
</evidence>
<organism evidence="19 20">
    <name type="scientific">Microtus ochrogaster</name>
    <name type="common">Prairie vole</name>
    <dbReference type="NCBI Taxonomy" id="79684"/>
    <lineage>
        <taxon>Eukaryota</taxon>
        <taxon>Metazoa</taxon>
        <taxon>Chordata</taxon>
        <taxon>Craniata</taxon>
        <taxon>Vertebrata</taxon>
        <taxon>Euteleostomi</taxon>
        <taxon>Mammalia</taxon>
        <taxon>Eutheria</taxon>
        <taxon>Euarchontoglires</taxon>
        <taxon>Glires</taxon>
        <taxon>Rodentia</taxon>
        <taxon>Myomorpha</taxon>
        <taxon>Muroidea</taxon>
        <taxon>Cricetidae</taxon>
        <taxon>Arvicolinae</taxon>
        <taxon>Microtus</taxon>
    </lineage>
</organism>
<dbReference type="PANTHER" id="PTHR19944">
    <property type="entry name" value="MHC CLASS II-RELATED"/>
    <property type="match status" value="1"/>
</dbReference>
<dbReference type="PROSITE" id="PS00290">
    <property type="entry name" value="IG_MHC"/>
    <property type="match status" value="2"/>
</dbReference>
<dbReference type="InterPro" id="IPR001003">
    <property type="entry name" value="MHC_II_a_N"/>
</dbReference>
<feature type="chain" id="PRO_5035165840" evidence="17">
    <location>
        <begin position="27"/>
        <end position="490"/>
    </location>
</feature>
<keyword evidence="5" id="KW-0967">Endosome</keyword>
<dbReference type="InterPro" id="IPR014745">
    <property type="entry name" value="MHC_II_a/b_N"/>
</dbReference>
<dbReference type="CDD" id="cd21002">
    <property type="entry name" value="IgC1_MHC_II_beta_HLA-DM"/>
    <property type="match status" value="1"/>
</dbReference>
<dbReference type="InterPro" id="IPR011162">
    <property type="entry name" value="MHC_I/II-like_Ag-recog"/>
</dbReference>
<keyword evidence="13" id="KW-0458">Lysosome</keyword>
<feature type="transmembrane region" description="Helical" evidence="16">
    <location>
        <begin position="234"/>
        <end position="253"/>
    </location>
</feature>
<evidence type="ECO:0000256" key="1">
    <source>
        <dbReference type="ARBA" id="ARBA00004352"/>
    </source>
</evidence>
<dbReference type="GO" id="GO:0002682">
    <property type="term" value="P:regulation of immune system process"/>
    <property type="evidence" value="ECO:0007669"/>
    <property type="project" value="UniProtKB-ARBA"/>
</dbReference>
<dbReference type="Proteomes" id="UP000710432">
    <property type="component" value="Unassembled WGS sequence"/>
</dbReference>
<dbReference type="AlphaFoldDB" id="A0A8J6GK94"/>
<keyword evidence="8" id="KW-1064">Adaptive immunity</keyword>
<evidence type="ECO:0000256" key="2">
    <source>
        <dbReference type="ARBA" id="ARBA00007394"/>
    </source>
</evidence>
<keyword evidence="7 16" id="KW-1133">Transmembrane helix</keyword>
<name>A0A8J6GK94_MICOH</name>
<evidence type="ECO:0000256" key="4">
    <source>
        <dbReference type="ARBA" id="ARBA00022729"/>
    </source>
</evidence>
<dbReference type="InterPro" id="IPR000353">
    <property type="entry name" value="MHC_II_b_N"/>
</dbReference>
<evidence type="ECO:0000256" key="3">
    <source>
        <dbReference type="ARBA" id="ARBA00022692"/>
    </source>
</evidence>
<dbReference type="EMBL" id="JAATJU010021982">
    <property type="protein sequence ID" value="KAH0512386.1"/>
    <property type="molecule type" value="Genomic_DNA"/>
</dbReference>
<dbReference type="InterPro" id="IPR013783">
    <property type="entry name" value="Ig-like_fold"/>
</dbReference>
<dbReference type="Gene3D" id="2.60.40.10">
    <property type="entry name" value="Immunoglobulins"/>
    <property type="match status" value="2"/>
</dbReference>
<dbReference type="SMART" id="SM00407">
    <property type="entry name" value="IGc1"/>
    <property type="match status" value="2"/>
</dbReference>
<evidence type="ECO:0000256" key="12">
    <source>
        <dbReference type="ARBA" id="ARBA00023182"/>
    </source>
</evidence>
<evidence type="ECO:0000256" key="10">
    <source>
        <dbReference type="ARBA" id="ARBA00023157"/>
    </source>
</evidence>
<dbReference type="Pfam" id="PF07654">
    <property type="entry name" value="C1-set"/>
    <property type="match status" value="2"/>
</dbReference>
<dbReference type="Gene3D" id="3.10.320.10">
    <property type="entry name" value="Class II Histocompatibility Antigen, M Beta Chain, Chain B, domain 1"/>
    <property type="match status" value="2"/>
</dbReference>
<evidence type="ECO:0000256" key="14">
    <source>
        <dbReference type="ARBA" id="ARBA00037817"/>
    </source>
</evidence>
<dbReference type="GO" id="GO:0042613">
    <property type="term" value="C:MHC class II protein complex"/>
    <property type="evidence" value="ECO:0007669"/>
    <property type="project" value="UniProtKB-KW"/>
</dbReference>
<feature type="domain" description="Ig-like" evidence="18">
    <location>
        <begin position="129"/>
        <end position="215"/>
    </location>
</feature>
<evidence type="ECO:0000256" key="11">
    <source>
        <dbReference type="ARBA" id="ARBA00023180"/>
    </source>
</evidence>
<comment type="caution">
    <text evidence="19">The sequence shown here is derived from an EMBL/GenBank/DDBJ whole genome shotgun (WGS) entry which is preliminary data.</text>
</comment>
<feature type="domain" description="Ig-like" evidence="18">
    <location>
        <begin position="356"/>
        <end position="452"/>
    </location>
</feature>
<evidence type="ECO:0000313" key="20">
    <source>
        <dbReference type="Proteomes" id="UP000710432"/>
    </source>
</evidence>
<accession>A0A8J6GK94</accession>
<dbReference type="InterPro" id="IPR003597">
    <property type="entry name" value="Ig_C1-set"/>
</dbReference>
<dbReference type="InterPro" id="IPR007110">
    <property type="entry name" value="Ig-like_dom"/>
</dbReference>
<keyword evidence="6" id="KW-0391">Immunity</keyword>
<dbReference type="Pfam" id="PF00969">
    <property type="entry name" value="MHC_II_beta"/>
    <property type="match status" value="1"/>
</dbReference>
<protein>
    <submittedName>
        <fullName evidence="19">Class II histocompatibility antigen, M alpha chain</fullName>
    </submittedName>
</protein>
<dbReference type="InterPro" id="IPR003006">
    <property type="entry name" value="Ig/MHC_CS"/>
</dbReference>
<keyword evidence="4 17" id="KW-0732">Signal</keyword>
<dbReference type="SUPFAM" id="SSF54452">
    <property type="entry name" value="MHC antigen-recognition domain"/>
    <property type="match status" value="2"/>
</dbReference>
<comment type="subcellular location">
    <subcellularLocation>
        <location evidence="14">Late endosome membrane</location>
        <topology evidence="14">Single-pass type I membrane protein</topology>
    </subcellularLocation>
    <subcellularLocation>
        <location evidence="1">Lysosome membrane</location>
        <topology evidence="1">Single-pass type I membrane protein</topology>
    </subcellularLocation>
</comment>
<dbReference type="PROSITE" id="PS50835">
    <property type="entry name" value="IG_LIKE"/>
    <property type="match status" value="2"/>
</dbReference>
<keyword evidence="3 16" id="KW-0812">Transmembrane</keyword>
<dbReference type="GO" id="GO:0019886">
    <property type="term" value="P:antigen processing and presentation of exogenous peptide antigen via MHC class II"/>
    <property type="evidence" value="ECO:0007669"/>
    <property type="project" value="UniProtKB-ARBA"/>
</dbReference>
<gene>
    <name evidence="19" type="ORF">LTLLF_145165</name>
</gene>
<evidence type="ECO:0000256" key="16">
    <source>
        <dbReference type="SAM" id="Phobius"/>
    </source>
</evidence>
<keyword evidence="12" id="KW-0491">MHC II</keyword>
<dbReference type="Pfam" id="PF00993">
    <property type="entry name" value="MHC_II_alpha"/>
    <property type="match status" value="1"/>
</dbReference>
<dbReference type="InterPro" id="IPR036179">
    <property type="entry name" value="Ig-like_dom_sf"/>
</dbReference>
<keyword evidence="9 16" id="KW-0472">Membrane</keyword>
<sequence>MDHEQKSGAGLLQMLQLLWLLPHSWAVPVAPPPVLWDGLQNHTFRHTIFCQDGNPSMGLSESYDEDQLFSYDFSQNTRVPRLPNFAAWAQDQGDASAISFDKDFCQVLVQQVGPQLEGVIPVSRGLPVPEVYTLKPLELGKPNTLVCFISNLFPPTLTVTWQHHLVPVEGASPTYISAIDGLTFQAFSYLNFTPEPFDLYSCVVTHEIDSYKPIAHWVPQNPLPSELLENVLCGVAFGLGVLGIVMGIAFFIWSWKPCSVGGFVAHMESTCLLDDDGNPQDFTYCISFNKDLLACWDPEEGKIAPCEFGMLYNLAKSISNYLNKNEQLLQRLGKGLQDCAMHTKPFWNALTHRTRPPSVQVAQTAPVNTREPVMLACYVWGFYPADVSIVWMKNGHLVMPHNNRERTAQTNGDWTYQTVSYLALTPSYGDIYTCVVQHEGTSEPVRQDWTVGLSPIQTVKVSVSATTLGLGFIIFCLGFFSWRKSRFSSE</sequence>
<keyword evidence="10" id="KW-1015">Disulfide bond</keyword>
<keyword evidence="11" id="KW-0325">Glycoprotein</keyword>
<evidence type="ECO:0000256" key="15">
    <source>
        <dbReference type="RuleBase" id="RU004238"/>
    </source>
</evidence>